<keyword evidence="4" id="KW-0934">Plastid</keyword>
<dbReference type="Gene3D" id="1.10.287.310">
    <property type="match status" value="1"/>
</dbReference>
<keyword evidence="2 4" id="KW-0689">Ribosomal protein</keyword>
<dbReference type="GO" id="GO:0005840">
    <property type="term" value="C:ribosome"/>
    <property type="evidence" value="ECO:0007669"/>
    <property type="project" value="UniProtKB-KW"/>
</dbReference>
<proteinExistence type="inferred from homology"/>
<accession>A0A1Z1M7R1</accession>
<evidence type="ECO:0000256" key="3">
    <source>
        <dbReference type="ARBA" id="ARBA00023274"/>
    </source>
</evidence>
<dbReference type="GO" id="GO:0006412">
    <property type="term" value="P:translation"/>
    <property type="evidence" value="ECO:0007669"/>
    <property type="project" value="InterPro"/>
</dbReference>
<evidence type="ECO:0000313" key="4">
    <source>
        <dbReference type="EMBL" id="ARW62128.1"/>
    </source>
</evidence>
<evidence type="ECO:0000256" key="2">
    <source>
        <dbReference type="ARBA" id="ARBA00022980"/>
    </source>
</evidence>
<keyword evidence="3" id="KW-0687">Ribonucleoprotein</keyword>
<comment type="similarity">
    <text evidence="1">Belongs to the universal ribosomal protein uL29 family.</text>
</comment>
<dbReference type="RefSeq" id="YP_009393566.1">
    <property type="nucleotide sequence ID" value="NC_035268.1"/>
</dbReference>
<dbReference type="GeneID" id="33355277"/>
<geneLocation type="chloroplast" evidence="4"/>
<protein>
    <submittedName>
        <fullName evidence="4">Ribosomal protein L29</fullName>
    </submittedName>
</protein>
<dbReference type="EMBL" id="MF101421">
    <property type="protein sequence ID" value="ARW62128.1"/>
    <property type="molecule type" value="Genomic_DNA"/>
</dbReference>
<gene>
    <name evidence="4" type="primary">rpl29</name>
</gene>
<dbReference type="GO" id="GO:0003735">
    <property type="term" value="F:structural constituent of ribosome"/>
    <property type="evidence" value="ECO:0007669"/>
    <property type="project" value="InterPro"/>
</dbReference>
<dbReference type="InterPro" id="IPR001854">
    <property type="entry name" value="Ribosomal_uL29"/>
</dbReference>
<keyword evidence="4" id="KW-0150">Chloroplast</keyword>
<evidence type="ECO:0000256" key="1">
    <source>
        <dbReference type="ARBA" id="ARBA00009254"/>
    </source>
</evidence>
<dbReference type="SUPFAM" id="SSF46561">
    <property type="entry name" value="Ribosomal protein L29 (L29p)"/>
    <property type="match status" value="1"/>
</dbReference>
<reference evidence="4" key="1">
    <citation type="journal article" date="2017" name="J. Phycol.">
        <title>Analysis of chloroplast genomes and a supermatrix inform reclassification of the Rhodomelaceae (Rhodophyta).</title>
        <authorList>
            <person name="Diaz-Tapia P."/>
            <person name="Maggs C.A."/>
            <person name="West J.A."/>
            <person name="Verbruggen H."/>
        </authorList>
    </citation>
    <scope>NUCLEOTIDE SEQUENCE</scope>
    <source>
        <strain evidence="4">JW3897</strain>
    </source>
</reference>
<sequence length="63" mass="7515">MTQIDKKENYFINITETNSQVLKLKKELTLLKNKEKTKQKVKPHIIKKIKNKISHILTIKNKK</sequence>
<dbReference type="GO" id="GO:1990904">
    <property type="term" value="C:ribonucleoprotein complex"/>
    <property type="evidence" value="ECO:0007669"/>
    <property type="project" value="UniProtKB-KW"/>
</dbReference>
<dbReference type="AlphaFoldDB" id="A0A1Z1M7R1"/>
<organism evidence="4">
    <name type="scientific">Bostrychia simpliciuscula</name>
    <dbReference type="NCBI Taxonomy" id="324754"/>
    <lineage>
        <taxon>Eukaryota</taxon>
        <taxon>Rhodophyta</taxon>
        <taxon>Florideophyceae</taxon>
        <taxon>Rhodymeniophycidae</taxon>
        <taxon>Ceramiales</taxon>
        <taxon>Rhodomelaceae</taxon>
        <taxon>Bostrychia</taxon>
    </lineage>
</organism>
<dbReference type="InterPro" id="IPR036049">
    <property type="entry name" value="Ribosomal_uL29_sf"/>
</dbReference>
<dbReference type="Pfam" id="PF00831">
    <property type="entry name" value="Ribosomal_L29"/>
    <property type="match status" value="1"/>
</dbReference>
<dbReference type="NCBIfam" id="TIGR00012">
    <property type="entry name" value="L29"/>
    <property type="match status" value="1"/>
</dbReference>
<name>A0A1Z1M7R1_9FLOR</name>